<dbReference type="PROSITE" id="PS51186">
    <property type="entry name" value="GNAT"/>
    <property type="match status" value="1"/>
</dbReference>
<dbReference type="InterPro" id="IPR053144">
    <property type="entry name" value="Acetyltransferase_Butenolide"/>
</dbReference>
<comment type="caution">
    <text evidence="2">The sequence shown here is derived from an EMBL/GenBank/DDBJ whole genome shotgun (WGS) entry which is preliminary data.</text>
</comment>
<feature type="domain" description="N-acetyltransferase" evidence="1">
    <location>
        <begin position="6"/>
        <end position="138"/>
    </location>
</feature>
<dbReference type="SUPFAM" id="SSF55729">
    <property type="entry name" value="Acyl-CoA N-acyltransferases (Nat)"/>
    <property type="match status" value="1"/>
</dbReference>
<dbReference type="EMBL" id="BOON01000046">
    <property type="protein sequence ID" value="GII25152.1"/>
    <property type="molecule type" value="Genomic_DNA"/>
</dbReference>
<keyword evidence="3" id="KW-1185">Reference proteome</keyword>
<dbReference type="RefSeq" id="WP_168117900.1">
    <property type="nucleotide sequence ID" value="NZ_BOON01000046.1"/>
</dbReference>
<dbReference type="InterPro" id="IPR016181">
    <property type="entry name" value="Acyl_CoA_acyltransferase"/>
</dbReference>
<dbReference type="CDD" id="cd04301">
    <property type="entry name" value="NAT_SF"/>
    <property type="match status" value="1"/>
</dbReference>
<protein>
    <submittedName>
        <fullName evidence="2">N-acetyltransferase</fullName>
    </submittedName>
</protein>
<dbReference type="Proteomes" id="UP000599074">
    <property type="component" value="Unassembled WGS sequence"/>
</dbReference>
<name>A0A8J3THA7_9ACTN</name>
<gene>
    <name evidence="2" type="ORF">Pme01_47490</name>
</gene>
<evidence type="ECO:0000259" key="1">
    <source>
        <dbReference type="PROSITE" id="PS51186"/>
    </source>
</evidence>
<evidence type="ECO:0000313" key="3">
    <source>
        <dbReference type="Proteomes" id="UP000599074"/>
    </source>
</evidence>
<accession>A0A8J3THA7</accession>
<dbReference type="PANTHER" id="PTHR43233">
    <property type="entry name" value="FAMILY N-ACETYLTRANSFERASE, PUTATIVE (AFU_ORTHOLOGUE AFUA_6G03350)-RELATED"/>
    <property type="match status" value="1"/>
</dbReference>
<dbReference type="InterPro" id="IPR000182">
    <property type="entry name" value="GNAT_dom"/>
</dbReference>
<proteinExistence type="predicted"/>
<dbReference type="PANTHER" id="PTHR43233:SF1">
    <property type="entry name" value="FAMILY N-ACETYLTRANSFERASE, PUTATIVE (AFU_ORTHOLOGUE AFUA_6G03350)-RELATED"/>
    <property type="match status" value="1"/>
</dbReference>
<sequence>MISTEYRFSEDPAELDLECIVRWISQEAYWAKGREPSAIERSFANSFAVGAYGPSGQVAVARIVSDLATFAWLCDVFVDPGHRGRGLGTRIAHWAVEWAEQRSIPRIVLATVDAHGVYANAGFTPLAHPQRWMQIDRRPEF</sequence>
<organism evidence="2 3">
    <name type="scientific">Planosporangium mesophilum</name>
    <dbReference type="NCBI Taxonomy" id="689768"/>
    <lineage>
        <taxon>Bacteria</taxon>
        <taxon>Bacillati</taxon>
        <taxon>Actinomycetota</taxon>
        <taxon>Actinomycetes</taxon>
        <taxon>Micromonosporales</taxon>
        <taxon>Micromonosporaceae</taxon>
        <taxon>Planosporangium</taxon>
    </lineage>
</organism>
<reference evidence="2" key="1">
    <citation type="submission" date="2021-01" db="EMBL/GenBank/DDBJ databases">
        <title>Whole genome shotgun sequence of Planosporangium mesophilum NBRC 109066.</title>
        <authorList>
            <person name="Komaki H."/>
            <person name="Tamura T."/>
        </authorList>
    </citation>
    <scope>NUCLEOTIDE SEQUENCE</scope>
    <source>
        <strain evidence="2">NBRC 109066</strain>
    </source>
</reference>
<dbReference type="GO" id="GO:0016747">
    <property type="term" value="F:acyltransferase activity, transferring groups other than amino-acyl groups"/>
    <property type="evidence" value="ECO:0007669"/>
    <property type="project" value="InterPro"/>
</dbReference>
<dbReference type="Gene3D" id="3.40.630.30">
    <property type="match status" value="1"/>
</dbReference>
<dbReference type="Pfam" id="PF00583">
    <property type="entry name" value="Acetyltransf_1"/>
    <property type="match status" value="1"/>
</dbReference>
<evidence type="ECO:0000313" key="2">
    <source>
        <dbReference type="EMBL" id="GII25152.1"/>
    </source>
</evidence>
<dbReference type="AlphaFoldDB" id="A0A8J3THA7"/>